<sequence length="150" mass="17162">MGSRLTEHGIEDFYFCRRLDYCQGFEADTVWTVASWRADQGFDLYDEARREWLNIILVQGLKGPLLVKAAVFDLLATVMYDSDAFRNLLEVPEVRKTYELDEAALASLESDALALLRFQCRYLADLLFTPGSLWETPGRLAAWLSRRQGG</sequence>
<gene>
    <name evidence="1" type="ORF">ENV62_09305</name>
</gene>
<dbReference type="EMBL" id="DTHB01000053">
    <property type="protein sequence ID" value="HGB15417.1"/>
    <property type="molecule type" value="Genomic_DNA"/>
</dbReference>
<accession>A0A7C3WU47</accession>
<reference evidence="1" key="1">
    <citation type="journal article" date="2020" name="mSystems">
        <title>Genome- and Community-Level Interaction Insights into Carbon Utilization and Element Cycling Functions of Hydrothermarchaeota in Hydrothermal Sediment.</title>
        <authorList>
            <person name="Zhou Z."/>
            <person name="Liu Y."/>
            <person name="Xu W."/>
            <person name="Pan J."/>
            <person name="Luo Z.H."/>
            <person name="Li M."/>
        </authorList>
    </citation>
    <scope>NUCLEOTIDE SEQUENCE [LARGE SCALE GENOMIC DNA]</scope>
    <source>
        <strain evidence="1">SpSt-776</strain>
    </source>
</reference>
<dbReference type="AlphaFoldDB" id="A0A7C3WU47"/>
<name>A0A7C3WU47_9BACT</name>
<proteinExistence type="predicted"/>
<comment type="caution">
    <text evidence="1">The sequence shown here is derived from an EMBL/GenBank/DDBJ whole genome shotgun (WGS) entry which is preliminary data.</text>
</comment>
<protein>
    <submittedName>
        <fullName evidence="1">Uncharacterized protein</fullName>
    </submittedName>
</protein>
<organism evidence="1">
    <name type="scientific">Desulfobacca acetoxidans</name>
    <dbReference type="NCBI Taxonomy" id="60893"/>
    <lineage>
        <taxon>Bacteria</taxon>
        <taxon>Pseudomonadati</taxon>
        <taxon>Thermodesulfobacteriota</taxon>
        <taxon>Desulfobaccia</taxon>
        <taxon>Desulfobaccales</taxon>
        <taxon>Desulfobaccaceae</taxon>
        <taxon>Desulfobacca</taxon>
    </lineage>
</organism>
<evidence type="ECO:0000313" key="1">
    <source>
        <dbReference type="EMBL" id="HGB15417.1"/>
    </source>
</evidence>